<reference evidence="1" key="1">
    <citation type="journal article" date="2021" name="Nat. Commun.">
        <title>Genetic determinants of endophytism in the Arabidopsis root mycobiome.</title>
        <authorList>
            <person name="Mesny F."/>
            <person name="Miyauchi S."/>
            <person name="Thiergart T."/>
            <person name="Pickel B."/>
            <person name="Atanasova L."/>
            <person name="Karlsson M."/>
            <person name="Huettel B."/>
            <person name="Barry K.W."/>
            <person name="Haridas S."/>
            <person name="Chen C."/>
            <person name="Bauer D."/>
            <person name="Andreopoulos W."/>
            <person name="Pangilinan J."/>
            <person name="LaButti K."/>
            <person name="Riley R."/>
            <person name="Lipzen A."/>
            <person name="Clum A."/>
            <person name="Drula E."/>
            <person name="Henrissat B."/>
            <person name="Kohler A."/>
            <person name="Grigoriev I.V."/>
            <person name="Martin F.M."/>
            <person name="Hacquard S."/>
        </authorList>
    </citation>
    <scope>NUCLEOTIDE SEQUENCE</scope>
    <source>
        <strain evidence="1">MPI-CAGE-AT-0021</strain>
    </source>
</reference>
<evidence type="ECO:0000313" key="1">
    <source>
        <dbReference type="EMBL" id="KAH7109900.1"/>
    </source>
</evidence>
<dbReference type="Proteomes" id="UP000717696">
    <property type="component" value="Unassembled WGS sequence"/>
</dbReference>
<organism evidence="1 2">
    <name type="scientific">Dactylonectria estremocensis</name>
    <dbReference type="NCBI Taxonomy" id="1079267"/>
    <lineage>
        <taxon>Eukaryota</taxon>
        <taxon>Fungi</taxon>
        <taxon>Dikarya</taxon>
        <taxon>Ascomycota</taxon>
        <taxon>Pezizomycotina</taxon>
        <taxon>Sordariomycetes</taxon>
        <taxon>Hypocreomycetidae</taxon>
        <taxon>Hypocreales</taxon>
        <taxon>Nectriaceae</taxon>
        <taxon>Dactylonectria</taxon>
    </lineage>
</organism>
<dbReference type="OrthoDB" id="4968916at2759"/>
<keyword evidence="2" id="KW-1185">Reference proteome</keyword>
<accession>A0A9P9CZD6</accession>
<evidence type="ECO:0000313" key="2">
    <source>
        <dbReference type="Proteomes" id="UP000717696"/>
    </source>
</evidence>
<comment type="caution">
    <text evidence="1">The sequence shown here is derived from an EMBL/GenBank/DDBJ whole genome shotgun (WGS) entry which is preliminary data.</text>
</comment>
<name>A0A9P9CZD6_9HYPO</name>
<dbReference type="EMBL" id="JAGMUU010000068">
    <property type="protein sequence ID" value="KAH7109900.1"/>
    <property type="molecule type" value="Genomic_DNA"/>
</dbReference>
<dbReference type="AlphaFoldDB" id="A0A9P9CZD6"/>
<protein>
    <submittedName>
        <fullName evidence="1">Uncharacterized protein</fullName>
    </submittedName>
</protein>
<sequence length="255" mass="28556">MQLQKLPGELLMQVENHLPPPFIFSFVQSITKKSDFFSFSPRNNAAAIWGLVVKDESWTQEVLNMDRSTPGAPVPCLVGQDLVRVSRGRPRGAHLVLLIQDWAGDSQFITDKLFKSLRPHLYNKKKSEIFLTESGLTVNILDALGCSEEIQMTDPRKLFGCRRGKLSTQVLYYTGNVLEEIQGQSIASVDGVSMKRKKAVSQVCSIKLKFRGGETAWRVFSSASQPIRAVPKRDGQWITGWRVTEPGERGYGQAN</sequence>
<proteinExistence type="predicted"/>
<gene>
    <name evidence="1" type="ORF">B0J13DRAFT_578520</name>
</gene>